<name>A0A4Z0ZYC8_9LEPT</name>
<protein>
    <submittedName>
        <fullName evidence="1">Uncharacterized protein</fullName>
    </submittedName>
</protein>
<accession>A0A4Z0ZYC8</accession>
<keyword evidence="2" id="KW-1185">Reference proteome</keyword>
<evidence type="ECO:0000313" key="1">
    <source>
        <dbReference type="EMBL" id="TGL65155.1"/>
    </source>
</evidence>
<evidence type="ECO:0000313" key="2">
    <source>
        <dbReference type="Proteomes" id="UP000297567"/>
    </source>
</evidence>
<dbReference type="AlphaFoldDB" id="A0A4Z0ZYC8"/>
<reference evidence="1" key="1">
    <citation type="journal article" date="2019" name="PLoS Negl. Trop. Dis.">
        <title>Revisiting the worldwide diversity of Leptospira species in the environment.</title>
        <authorList>
            <person name="Vincent A.T."/>
            <person name="Schiettekatte O."/>
            <person name="Bourhy P."/>
            <person name="Veyrier F.J."/>
            <person name="Picardeau M."/>
        </authorList>
    </citation>
    <scope>NUCLEOTIDE SEQUENCE [LARGE SCALE GENOMIC DNA]</scope>
    <source>
        <strain evidence="1">201702451</strain>
    </source>
</reference>
<sequence>MVTFLTICGVLFTVAFFLYALSAVDNQSLNQKEKERLKKEENLRVGDPRKVYGKEKDPTLPRLRLCPVCGTVLRKDEYLYAAISTYTNSEGKKQAQIYGCKYCYLILDSEKNISDPSQTNVNPFGPPKPTDEI</sequence>
<dbReference type="EMBL" id="RQGH01000026">
    <property type="protein sequence ID" value="TGL65155.1"/>
    <property type="molecule type" value="Genomic_DNA"/>
</dbReference>
<proteinExistence type="predicted"/>
<dbReference type="Proteomes" id="UP000297567">
    <property type="component" value="Unassembled WGS sequence"/>
</dbReference>
<dbReference type="RefSeq" id="WP_135642859.1">
    <property type="nucleotide sequence ID" value="NZ_RQGH01000026.1"/>
</dbReference>
<gene>
    <name evidence="1" type="ORF">EHQ62_11260</name>
</gene>
<comment type="caution">
    <text evidence="1">The sequence shown here is derived from an EMBL/GenBank/DDBJ whole genome shotgun (WGS) entry which is preliminary data.</text>
</comment>
<organism evidence="1 2">
    <name type="scientific">Leptospira jelokensis</name>
    <dbReference type="NCBI Taxonomy" id="2484931"/>
    <lineage>
        <taxon>Bacteria</taxon>
        <taxon>Pseudomonadati</taxon>
        <taxon>Spirochaetota</taxon>
        <taxon>Spirochaetia</taxon>
        <taxon>Leptospirales</taxon>
        <taxon>Leptospiraceae</taxon>
        <taxon>Leptospira</taxon>
    </lineage>
</organism>